<keyword evidence="2" id="KW-1185">Reference proteome</keyword>
<reference evidence="1 2" key="1">
    <citation type="journal article" date="2019" name="Sci. Rep.">
        <title>A high-quality genome of Eragrostis curvula grass provides insights into Poaceae evolution and supports new strategies to enhance forage quality.</title>
        <authorList>
            <person name="Carballo J."/>
            <person name="Santos B.A.C.M."/>
            <person name="Zappacosta D."/>
            <person name="Garbus I."/>
            <person name="Selva J.P."/>
            <person name="Gallo C.A."/>
            <person name="Diaz A."/>
            <person name="Albertini E."/>
            <person name="Caccamo M."/>
            <person name="Echenique V."/>
        </authorList>
    </citation>
    <scope>NUCLEOTIDE SEQUENCE [LARGE SCALE GENOMIC DNA]</scope>
    <source>
        <strain evidence="2">cv. Victoria</strain>
        <tissue evidence="1">Leaf</tissue>
    </source>
</reference>
<dbReference type="EMBL" id="RWGY01000045">
    <property type="protein sequence ID" value="TVU06922.1"/>
    <property type="molecule type" value="Genomic_DNA"/>
</dbReference>
<evidence type="ECO:0000313" key="2">
    <source>
        <dbReference type="Proteomes" id="UP000324897"/>
    </source>
</evidence>
<proteinExistence type="predicted"/>
<sequence length="85" mass="9602">MLPICTLQGPQQVDTVEGRKMVSEPLSPQNQRCKDVLHILAEIRLALDLQVEFESFAEKQNYFQVRKRTGGGLSLKSVSHYSLLS</sequence>
<feature type="non-terminal residue" evidence="1">
    <location>
        <position position="1"/>
    </location>
</feature>
<dbReference type="Proteomes" id="UP000324897">
    <property type="component" value="Unassembled WGS sequence"/>
</dbReference>
<comment type="caution">
    <text evidence="1">The sequence shown here is derived from an EMBL/GenBank/DDBJ whole genome shotgun (WGS) entry which is preliminary data.</text>
</comment>
<dbReference type="Gramene" id="TVU06922">
    <property type="protein sequence ID" value="TVU06922"/>
    <property type="gene ID" value="EJB05_46958"/>
</dbReference>
<protein>
    <submittedName>
        <fullName evidence="1">Uncharacterized protein</fullName>
    </submittedName>
</protein>
<dbReference type="AlphaFoldDB" id="A0A5J9T6G3"/>
<dbReference type="OrthoDB" id="10263345at2759"/>
<evidence type="ECO:0000313" key="1">
    <source>
        <dbReference type="EMBL" id="TVU06922.1"/>
    </source>
</evidence>
<name>A0A5J9T6G3_9POAL</name>
<accession>A0A5J9T6G3</accession>
<organism evidence="1 2">
    <name type="scientific">Eragrostis curvula</name>
    <name type="common">weeping love grass</name>
    <dbReference type="NCBI Taxonomy" id="38414"/>
    <lineage>
        <taxon>Eukaryota</taxon>
        <taxon>Viridiplantae</taxon>
        <taxon>Streptophyta</taxon>
        <taxon>Embryophyta</taxon>
        <taxon>Tracheophyta</taxon>
        <taxon>Spermatophyta</taxon>
        <taxon>Magnoliopsida</taxon>
        <taxon>Liliopsida</taxon>
        <taxon>Poales</taxon>
        <taxon>Poaceae</taxon>
        <taxon>PACMAD clade</taxon>
        <taxon>Chloridoideae</taxon>
        <taxon>Eragrostideae</taxon>
        <taxon>Eragrostidinae</taxon>
        <taxon>Eragrostis</taxon>
    </lineage>
</organism>
<gene>
    <name evidence="1" type="ORF">EJB05_46958</name>
</gene>